<dbReference type="GO" id="GO:0000175">
    <property type="term" value="F:3'-5'-RNA exonuclease activity"/>
    <property type="evidence" value="ECO:0007669"/>
    <property type="project" value="TreeGrafter"/>
</dbReference>
<proteinExistence type="predicted"/>
<reference evidence="2 3" key="1">
    <citation type="submission" date="2024-01" db="EMBL/GenBank/DDBJ databases">
        <authorList>
            <person name="Waweru B."/>
        </authorList>
    </citation>
    <scope>NUCLEOTIDE SEQUENCE [LARGE SCALE GENOMIC DNA]</scope>
</reference>
<dbReference type="EMBL" id="CAWUPB010001176">
    <property type="protein sequence ID" value="CAK7349762.1"/>
    <property type="molecule type" value="Genomic_DNA"/>
</dbReference>
<evidence type="ECO:0000313" key="3">
    <source>
        <dbReference type="Proteomes" id="UP001314170"/>
    </source>
</evidence>
<keyword evidence="3" id="KW-1185">Reference proteome</keyword>
<gene>
    <name evidence="2" type="ORF">DCAF_LOCUS22483</name>
</gene>
<feature type="domain" description="Endonuclease/exonuclease/phosphatase" evidence="1">
    <location>
        <begin position="98"/>
        <end position="278"/>
    </location>
</feature>
<dbReference type="AlphaFoldDB" id="A0AAV1SHQ1"/>
<evidence type="ECO:0000259" key="1">
    <source>
        <dbReference type="Pfam" id="PF03372"/>
    </source>
</evidence>
<dbReference type="InterPro" id="IPR050410">
    <property type="entry name" value="CCR4/nocturin_mRNA_transcr"/>
</dbReference>
<dbReference type="PANTHER" id="PTHR12121:SF82">
    <property type="entry name" value="CARBON CATABOLITE REPRESSOR PROTEIN 4 HOMOLOG 3"/>
    <property type="match status" value="1"/>
</dbReference>
<dbReference type="Proteomes" id="UP001314170">
    <property type="component" value="Unassembled WGS sequence"/>
</dbReference>
<dbReference type="PANTHER" id="PTHR12121">
    <property type="entry name" value="CARBON CATABOLITE REPRESSOR PROTEIN 4"/>
    <property type="match status" value="1"/>
</dbReference>
<sequence length="410" mass="46492">MGYCNPSSSSWLSPRAPQFSPAFPKLQSLFFCFSSKSTNTSISCSTNTGPTDDLLSATTTSHTRHRPYDQTSRDFLRHWIEADHDPPLASSQERFTVVSYNILGDRNASKHRNLYQNVPFNHLKWAYRKRVICQELIGWNPDIICLQEVDKYYDLLQTVEKSGYAGSYKRRTGHSVDGCAMFWKADTFRLLEGETIEFNRYGLRDNVAQLSVFEICRDEPRRILVGNIHVLYNPSRGDVKLGQIRFLLSRAQILAEKWGNIPVVLAGDFNSIPQNYWTDEEVKVATGNIDCHLVAHPFKLNSTYATVNVLDSDKMNILLIIICIFYEKSFGVLMAKAGTVFRVLQKQETSMVLDTLPLDILRRTGGLPCQILGSDHLALVSEFAFTQVTKEGNTTSTATISAFREDNDWT</sequence>
<name>A0AAV1SHQ1_9ROSI</name>
<evidence type="ECO:0000313" key="2">
    <source>
        <dbReference type="EMBL" id="CAK7349762.1"/>
    </source>
</evidence>
<protein>
    <recommendedName>
        <fullName evidence="1">Endonuclease/exonuclease/phosphatase domain-containing protein</fullName>
    </recommendedName>
</protein>
<comment type="caution">
    <text evidence="2">The sequence shown here is derived from an EMBL/GenBank/DDBJ whole genome shotgun (WGS) entry which is preliminary data.</text>
</comment>
<dbReference type="InterPro" id="IPR005135">
    <property type="entry name" value="Endo/exonuclease/phosphatase"/>
</dbReference>
<accession>A0AAV1SHQ1</accession>
<organism evidence="2 3">
    <name type="scientific">Dovyalis caffra</name>
    <dbReference type="NCBI Taxonomy" id="77055"/>
    <lineage>
        <taxon>Eukaryota</taxon>
        <taxon>Viridiplantae</taxon>
        <taxon>Streptophyta</taxon>
        <taxon>Embryophyta</taxon>
        <taxon>Tracheophyta</taxon>
        <taxon>Spermatophyta</taxon>
        <taxon>Magnoliopsida</taxon>
        <taxon>eudicotyledons</taxon>
        <taxon>Gunneridae</taxon>
        <taxon>Pentapetalae</taxon>
        <taxon>rosids</taxon>
        <taxon>fabids</taxon>
        <taxon>Malpighiales</taxon>
        <taxon>Salicaceae</taxon>
        <taxon>Flacourtieae</taxon>
        <taxon>Dovyalis</taxon>
    </lineage>
</organism>
<dbReference type="InterPro" id="IPR036691">
    <property type="entry name" value="Endo/exonu/phosph_ase_sf"/>
</dbReference>
<dbReference type="SUPFAM" id="SSF56219">
    <property type="entry name" value="DNase I-like"/>
    <property type="match status" value="1"/>
</dbReference>
<dbReference type="Gene3D" id="3.60.10.10">
    <property type="entry name" value="Endonuclease/exonuclease/phosphatase"/>
    <property type="match status" value="1"/>
</dbReference>
<dbReference type="Pfam" id="PF03372">
    <property type="entry name" value="Exo_endo_phos"/>
    <property type="match status" value="1"/>
</dbReference>